<evidence type="ECO:0000256" key="2">
    <source>
        <dbReference type="ARBA" id="ARBA00007639"/>
    </source>
</evidence>
<comment type="caution">
    <text evidence="6">The sequence shown here is derived from an EMBL/GenBank/DDBJ whole genome shotgun (WGS) entry which is preliminary data.</text>
</comment>
<organism evidence="6 7">
    <name type="scientific">Candidatus Pantoea communis</name>
    <dbReference type="NCBI Taxonomy" id="2608354"/>
    <lineage>
        <taxon>Bacteria</taxon>
        <taxon>Pseudomonadati</taxon>
        <taxon>Pseudomonadota</taxon>
        <taxon>Gammaproteobacteria</taxon>
        <taxon>Enterobacterales</taxon>
        <taxon>Erwiniaceae</taxon>
        <taxon>Pantoea</taxon>
    </lineage>
</organism>
<proteinExistence type="inferred from homology"/>
<dbReference type="Pfam" id="PF13407">
    <property type="entry name" value="Peripla_BP_4"/>
    <property type="match status" value="1"/>
</dbReference>
<feature type="chain" id="PRO_5047189858" evidence="4">
    <location>
        <begin position="25"/>
        <end position="349"/>
    </location>
</feature>
<dbReference type="CDD" id="cd01536">
    <property type="entry name" value="PBP1_ABC_sugar_binding-like"/>
    <property type="match status" value="1"/>
</dbReference>
<dbReference type="RefSeq" id="WP_166935653.1">
    <property type="nucleotide sequence ID" value="NZ_VWXC01000019.1"/>
</dbReference>
<keyword evidence="7" id="KW-1185">Reference proteome</keyword>
<dbReference type="Gene3D" id="3.40.50.2300">
    <property type="match status" value="2"/>
</dbReference>
<evidence type="ECO:0000313" key="7">
    <source>
        <dbReference type="Proteomes" id="UP001515780"/>
    </source>
</evidence>
<protein>
    <submittedName>
        <fullName evidence="6">Sugar ABC transporter substrate-binding protein</fullName>
    </submittedName>
</protein>
<dbReference type="PANTHER" id="PTHR46847">
    <property type="entry name" value="D-ALLOSE-BINDING PERIPLASMIC PROTEIN-RELATED"/>
    <property type="match status" value="1"/>
</dbReference>
<evidence type="ECO:0000256" key="1">
    <source>
        <dbReference type="ARBA" id="ARBA00004196"/>
    </source>
</evidence>
<dbReference type="Proteomes" id="UP001515780">
    <property type="component" value="Unassembled WGS sequence"/>
</dbReference>
<reference evidence="6 7" key="1">
    <citation type="journal article" date="2019" name="bioRxiv">
        <title>Bacteria contribute to plant secondary compound degradation in a generalist herbivore system.</title>
        <authorList>
            <person name="Francoeur C.B."/>
            <person name="Khadempour L."/>
            <person name="Moreira-Soto R.D."/>
            <person name="Gotting K."/>
            <person name="Book A.J."/>
            <person name="Pinto-Tomas A.A."/>
            <person name="Keefover-Ring K."/>
            <person name="Currie C.R."/>
        </authorList>
    </citation>
    <scope>NUCLEOTIDE SEQUENCE [LARGE SCALE GENOMIC DNA]</scope>
    <source>
        <strain evidence="6">Al-1710</strain>
    </source>
</reference>
<accession>A0ABX0RUI7</accession>
<evidence type="ECO:0000259" key="5">
    <source>
        <dbReference type="Pfam" id="PF13407"/>
    </source>
</evidence>
<feature type="signal peptide" evidence="4">
    <location>
        <begin position="1"/>
        <end position="24"/>
    </location>
</feature>
<name>A0ABX0RUI7_9GAMM</name>
<sequence length="349" mass="37091">MKKAHLPLLLMPVALLINSAPLWAEELSLTPAEHTPMSCDVTLGVNDIAQTQITKASKPYTIAFSVPSYANPYIQALLYGAQQAANEAGVKLAVTAGKGFMDPASQITQLENALARKPDAVLINPSDPDGLAQTIDDTIDNGTPVVDVGTLSNSEQSWKLVQDDYTQGVMAAEALAKQDVAGGKGIVMGGPANASWARRRIAGFVDTLKKYPQFQIATIVSTDIDPQQGLTKFVNAAQANPQFSWIYATGSFLLAPQSIPAEYQKAVYVAGGLTNVTEDALKQSKITAVLPDFPISTGYYGVKMAIDILEKRPPAKRTCAPVAAMTASDLSNPVWSKSSILPADFKPLG</sequence>
<keyword evidence="3 4" id="KW-0732">Signal</keyword>
<dbReference type="InterPro" id="IPR028082">
    <property type="entry name" value="Peripla_BP_I"/>
</dbReference>
<gene>
    <name evidence="6" type="ORF">F3J37_21535</name>
</gene>
<dbReference type="SUPFAM" id="SSF53822">
    <property type="entry name" value="Periplasmic binding protein-like I"/>
    <property type="match status" value="1"/>
</dbReference>
<evidence type="ECO:0000256" key="3">
    <source>
        <dbReference type="ARBA" id="ARBA00022729"/>
    </source>
</evidence>
<feature type="domain" description="Periplasmic binding protein" evidence="5">
    <location>
        <begin position="62"/>
        <end position="311"/>
    </location>
</feature>
<comment type="similarity">
    <text evidence="2">Belongs to the bacterial solute-binding protein 2 family.</text>
</comment>
<evidence type="ECO:0000313" key="6">
    <source>
        <dbReference type="EMBL" id="NIG21261.1"/>
    </source>
</evidence>
<evidence type="ECO:0000256" key="4">
    <source>
        <dbReference type="SAM" id="SignalP"/>
    </source>
</evidence>
<dbReference type="EMBL" id="VWXC01000019">
    <property type="protein sequence ID" value="NIG21261.1"/>
    <property type="molecule type" value="Genomic_DNA"/>
</dbReference>
<comment type="subcellular location">
    <subcellularLocation>
        <location evidence="1">Cell envelope</location>
    </subcellularLocation>
</comment>
<dbReference type="InterPro" id="IPR025997">
    <property type="entry name" value="SBP_2_dom"/>
</dbReference>
<dbReference type="PANTHER" id="PTHR46847:SF1">
    <property type="entry name" value="D-ALLOSE-BINDING PERIPLASMIC PROTEIN-RELATED"/>
    <property type="match status" value="1"/>
</dbReference>